<dbReference type="GO" id="GO:0005096">
    <property type="term" value="F:GTPase activator activity"/>
    <property type="evidence" value="ECO:0007669"/>
    <property type="project" value="UniProtKB-KW"/>
</dbReference>
<dbReference type="AlphaFoldDB" id="A0A183GVZ3"/>
<evidence type="ECO:0000259" key="2">
    <source>
        <dbReference type="PROSITE" id="PS50238"/>
    </source>
</evidence>
<reference evidence="3 4" key="1">
    <citation type="submission" date="2018-11" db="EMBL/GenBank/DDBJ databases">
        <authorList>
            <consortium name="Pathogen Informatics"/>
        </authorList>
    </citation>
    <scope>NUCLEOTIDE SEQUENCE [LARGE SCALE GENOMIC DNA]</scope>
</reference>
<dbReference type="SUPFAM" id="SSF48350">
    <property type="entry name" value="GTPase activation domain, GAP"/>
    <property type="match status" value="1"/>
</dbReference>
<dbReference type="GO" id="GO:0032956">
    <property type="term" value="P:regulation of actin cytoskeleton organization"/>
    <property type="evidence" value="ECO:0007669"/>
    <property type="project" value="TreeGrafter"/>
</dbReference>
<evidence type="ECO:0000313" key="4">
    <source>
        <dbReference type="Proteomes" id="UP000050761"/>
    </source>
</evidence>
<accession>A0A3P8E6S6</accession>
<dbReference type="Gene3D" id="1.10.555.10">
    <property type="entry name" value="Rho GTPase activation protein"/>
    <property type="match status" value="1"/>
</dbReference>
<evidence type="ECO:0000256" key="1">
    <source>
        <dbReference type="ARBA" id="ARBA00022468"/>
    </source>
</evidence>
<dbReference type="PROSITE" id="PS50238">
    <property type="entry name" value="RHOGAP"/>
    <property type="match status" value="1"/>
</dbReference>
<reference evidence="5" key="2">
    <citation type="submission" date="2019-09" db="UniProtKB">
        <authorList>
            <consortium name="WormBaseParasite"/>
        </authorList>
    </citation>
    <scope>IDENTIFICATION</scope>
</reference>
<dbReference type="Pfam" id="PF00620">
    <property type="entry name" value="RhoGAP"/>
    <property type="match status" value="1"/>
</dbReference>
<dbReference type="WBParaSite" id="HPBE_0002686301-mRNA-1">
    <property type="protein sequence ID" value="HPBE_0002686301-mRNA-1"/>
    <property type="gene ID" value="HPBE_0002686301"/>
</dbReference>
<dbReference type="InterPro" id="IPR008936">
    <property type="entry name" value="Rho_GTPase_activation_prot"/>
</dbReference>
<keyword evidence="4" id="KW-1185">Reference proteome</keyword>
<organism evidence="4 5">
    <name type="scientific">Heligmosomoides polygyrus</name>
    <name type="common">Parasitic roundworm</name>
    <dbReference type="NCBI Taxonomy" id="6339"/>
    <lineage>
        <taxon>Eukaryota</taxon>
        <taxon>Metazoa</taxon>
        <taxon>Ecdysozoa</taxon>
        <taxon>Nematoda</taxon>
        <taxon>Chromadorea</taxon>
        <taxon>Rhabditida</taxon>
        <taxon>Rhabditina</taxon>
        <taxon>Rhabditomorpha</taxon>
        <taxon>Strongyloidea</taxon>
        <taxon>Heligmosomidae</taxon>
        <taxon>Heligmosomoides</taxon>
    </lineage>
</organism>
<sequence length="53" mass="6062">MKSAFDAGQIDNDEHAYSLDPHSICSVLKSYLRELPDPLLTHRLHNDWVNAAR</sequence>
<dbReference type="PANTHER" id="PTHR14130">
    <property type="entry name" value="3BP-1 RELATED RHOGAP"/>
    <property type="match status" value="1"/>
</dbReference>
<proteinExistence type="predicted"/>
<accession>A0A183GVZ3</accession>
<keyword evidence="1" id="KW-0343">GTPase activation</keyword>
<evidence type="ECO:0000313" key="3">
    <source>
        <dbReference type="EMBL" id="VDP59702.1"/>
    </source>
</evidence>
<dbReference type="Proteomes" id="UP000050761">
    <property type="component" value="Unassembled WGS sequence"/>
</dbReference>
<dbReference type="OrthoDB" id="19923at2759"/>
<dbReference type="GO" id="GO:0007165">
    <property type="term" value="P:signal transduction"/>
    <property type="evidence" value="ECO:0007669"/>
    <property type="project" value="InterPro"/>
</dbReference>
<dbReference type="GO" id="GO:0035020">
    <property type="term" value="P:regulation of Rac protein signal transduction"/>
    <property type="evidence" value="ECO:0007669"/>
    <property type="project" value="TreeGrafter"/>
</dbReference>
<dbReference type="InterPro" id="IPR000198">
    <property type="entry name" value="RhoGAP_dom"/>
</dbReference>
<dbReference type="EMBL" id="UZAH01041069">
    <property type="protein sequence ID" value="VDP59702.1"/>
    <property type="molecule type" value="Genomic_DNA"/>
</dbReference>
<evidence type="ECO:0000313" key="5">
    <source>
        <dbReference type="WBParaSite" id="HPBE_0002686301-mRNA-1"/>
    </source>
</evidence>
<feature type="domain" description="Rho-GAP" evidence="2">
    <location>
        <begin position="1"/>
        <end position="53"/>
    </location>
</feature>
<name>A0A183GVZ3_HELPZ</name>
<dbReference type="PANTHER" id="PTHR14130:SF14">
    <property type="entry name" value="RHO GTPASE-ACTIVATING PROTEIN 92B"/>
    <property type="match status" value="1"/>
</dbReference>
<dbReference type="InterPro" id="IPR047165">
    <property type="entry name" value="RHG17/44/SH3BP1-like"/>
</dbReference>
<protein>
    <submittedName>
        <fullName evidence="5">Rho-GAP domain-containing protein</fullName>
    </submittedName>
</protein>
<gene>
    <name evidence="3" type="ORF">HPBE_LOCUS26862</name>
</gene>